<sequence length="463" mass="51499">MRRPGATNGHSTQAPYFAQVLPASQPTPYVDLERDDSLSAVFGTSNVPEQFDYICLEEYVVLRKAMEKIGVREDETIGVVITGQAGIGKTAFLLYLLLHRLERKLPTAVQLGSVLEGLTWDCDVGIAVNKSPTFCQPLVRVWESHNLRTVLVKDDVVIRMVEAAGRKELKFQPSSAFLPVIKRGPSIRTTIELVQTPNLEADERRLTAAPQSDQQNSGILFIRPYRPKGLVDLKSSQLFTFAIPTHHLGRIFEQHSAVLSNEKLLKVLDTLSLHSLTRSAAGWGHEMAMHRKMCSPRALLAISRSVSTHQDDPVTETSKYLVTGTPGCLVLHAGLMFRVPKFYWTSSVVDLPGVDGVLGDDDGHVNILQAAIADEADYRSPVKGLEAIFAMLGAWEFQPYHPGGSCRCRFVIFADDKPTADRLLERFQVELEGVEYLGKKISVEVWACVLSKAYDGRRKDWET</sequence>
<proteinExistence type="predicted"/>
<organism evidence="1 2">
    <name type="scientific">Coprinopsis marcescibilis</name>
    <name type="common">Agaric fungus</name>
    <name type="synonym">Psathyrella marcescibilis</name>
    <dbReference type="NCBI Taxonomy" id="230819"/>
    <lineage>
        <taxon>Eukaryota</taxon>
        <taxon>Fungi</taxon>
        <taxon>Dikarya</taxon>
        <taxon>Basidiomycota</taxon>
        <taxon>Agaricomycotina</taxon>
        <taxon>Agaricomycetes</taxon>
        <taxon>Agaricomycetidae</taxon>
        <taxon>Agaricales</taxon>
        <taxon>Agaricineae</taxon>
        <taxon>Psathyrellaceae</taxon>
        <taxon>Coprinopsis</taxon>
    </lineage>
</organism>
<reference evidence="1 2" key="1">
    <citation type="journal article" date="2019" name="Nat. Ecol. Evol.">
        <title>Megaphylogeny resolves global patterns of mushroom evolution.</title>
        <authorList>
            <person name="Varga T."/>
            <person name="Krizsan K."/>
            <person name="Foldi C."/>
            <person name="Dima B."/>
            <person name="Sanchez-Garcia M."/>
            <person name="Sanchez-Ramirez S."/>
            <person name="Szollosi G.J."/>
            <person name="Szarkandi J.G."/>
            <person name="Papp V."/>
            <person name="Albert L."/>
            <person name="Andreopoulos W."/>
            <person name="Angelini C."/>
            <person name="Antonin V."/>
            <person name="Barry K.W."/>
            <person name="Bougher N.L."/>
            <person name="Buchanan P."/>
            <person name="Buyck B."/>
            <person name="Bense V."/>
            <person name="Catcheside P."/>
            <person name="Chovatia M."/>
            <person name="Cooper J."/>
            <person name="Damon W."/>
            <person name="Desjardin D."/>
            <person name="Finy P."/>
            <person name="Geml J."/>
            <person name="Haridas S."/>
            <person name="Hughes K."/>
            <person name="Justo A."/>
            <person name="Karasinski D."/>
            <person name="Kautmanova I."/>
            <person name="Kiss B."/>
            <person name="Kocsube S."/>
            <person name="Kotiranta H."/>
            <person name="LaButti K.M."/>
            <person name="Lechner B.E."/>
            <person name="Liimatainen K."/>
            <person name="Lipzen A."/>
            <person name="Lukacs Z."/>
            <person name="Mihaltcheva S."/>
            <person name="Morgado L.N."/>
            <person name="Niskanen T."/>
            <person name="Noordeloos M.E."/>
            <person name="Ohm R.A."/>
            <person name="Ortiz-Santana B."/>
            <person name="Ovrebo C."/>
            <person name="Racz N."/>
            <person name="Riley R."/>
            <person name="Savchenko A."/>
            <person name="Shiryaev A."/>
            <person name="Soop K."/>
            <person name="Spirin V."/>
            <person name="Szebenyi C."/>
            <person name="Tomsovsky M."/>
            <person name="Tulloss R.E."/>
            <person name="Uehling J."/>
            <person name="Grigoriev I.V."/>
            <person name="Vagvolgyi C."/>
            <person name="Papp T."/>
            <person name="Martin F.M."/>
            <person name="Miettinen O."/>
            <person name="Hibbett D.S."/>
            <person name="Nagy L.G."/>
        </authorList>
    </citation>
    <scope>NUCLEOTIDE SEQUENCE [LARGE SCALE GENOMIC DNA]</scope>
    <source>
        <strain evidence="1 2">CBS 121175</strain>
    </source>
</reference>
<dbReference type="AlphaFoldDB" id="A0A5C3KZG9"/>
<dbReference type="OrthoDB" id="19861at2759"/>
<protein>
    <submittedName>
        <fullName evidence="1">Uncharacterized protein</fullName>
    </submittedName>
</protein>
<dbReference type="EMBL" id="ML210271">
    <property type="protein sequence ID" value="TFK21338.1"/>
    <property type="molecule type" value="Genomic_DNA"/>
</dbReference>
<name>A0A5C3KZG9_COPMA</name>
<accession>A0A5C3KZG9</accession>
<evidence type="ECO:0000313" key="2">
    <source>
        <dbReference type="Proteomes" id="UP000307440"/>
    </source>
</evidence>
<keyword evidence="2" id="KW-1185">Reference proteome</keyword>
<evidence type="ECO:0000313" key="1">
    <source>
        <dbReference type="EMBL" id="TFK21338.1"/>
    </source>
</evidence>
<gene>
    <name evidence="1" type="ORF">FA15DRAFT_707309</name>
</gene>
<dbReference type="Proteomes" id="UP000307440">
    <property type="component" value="Unassembled WGS sequence"/>
</dbReference>